<comment type="caution">
    <text evidence="1">The sequence shown here is derived from an EMBL/GenBank/DDBJ whole genome shotgun (WGS) entry which is preliminary data.</text>
</comment>
<proteinExistence type="predicted"/>
<evidence type="ECO:0000313" key="2">
    <source>
        <dbReference type="Proteomes" id="UP001203036"/>
    </source>
</evidence>
<accession>A0ACC6A0D9</accession>
<reference evidence="1" key="1">
    <citation type="submission" date="2022-06" db="EMBL/GenBank/DDBJ databases">
        <title>Lutimaribacter sp. EGI FJ00013, a novel bacterium isolated from a salt lake sediment enrichment.</title>
        <authorList>
            <person name="Gao L."/>
            <person name="Fang B.-Z."/>
            <person name="Li W.-J."/>
        </authorList>
    </citation>
    <scope>NUCLEOTIDE SEQUENCE</scope>
    <source>
        <strain evidence="1">EGI FJ00013</strain>
    </source>
</reference>
<dbReference type="EMBL" id="JAMQGO010000014">
    <property type="protein sequence ID" value="MCM2563643.1"/>
    <property type="molecule type" value="Genomic_DNA"/>
</dbReference>
<protein>
    <submittedName>
        <fullName evidence="1">DUF1489 domain-containing protein</fullName>
    </submittedName>
</protein>
<organism evidence="1 2">
    <name type="scientific">Lutimaribacter degradans</name>
    <dbReference type="NCBI Taxonomy" id="2945989"/>
    <lineage>
        <taxon>Bacteria</taxon>
        <taxon>Pseudomonadati</taxon>
        <taxon>Pseudomonadota</taxon>
        <taxon>Alphaproteobacteria</taxon>
        <taxon>Rhodobacterales</taxon>
        <taxon>Roseobacteraceae</taxon>
        <taxon>Lutimaribacter</taxon>
    </lineage>
</organism>
<dbReference type="Proteomes" id="UP001203036">
    <property type="component" value="Unassembled WGS sequence"/>
</dbReference>
<keyword evidence="2" id="KW-1185">Reference proteome</keyword>
<evidence type="ECO:0000313" key="1">
    <source>
        <dbReference type="EMBL" id="MCM2563643.1"/>
    </source>
</evidence>
<name>A0ACC6A0D9_9RHOB</name>
<sequence>MDKLMHLVKLSAGTESVDSLTAWQEAFRKRFDDGLPRHVTRMWPKREAEILNGGSIYWVIKGAIQCRQRILAMDEVDHGDGIRRCGLVLEPGLTRTTLAPKRAFQGWRYLKPADAPPDLPANRHSEDALPPELAGALAEIGVL</sequence>
<gene>
    <name evidence="1" type="ORF">M8744_15920</name>
</gene>